<dbReference type="EMBL" id="AJTX02000004">
    <property type="protein sequence ID" value="KKJ00320.1"/>
    <property type="molecule type" value="Genomic_DNA"/>
</dbReference>
<keyword evidence="2" id="KW-1185">Reference proteome</keyword>
<dbReference type="AlphaFoldDB" id="A0A0M2PVY5"/>
<dbReference type="RefSeq" id="WP_016925053.1">
    <property type="nucleotide sequence ID" value="NZ_KB235933.1"/>
</dbReference>
<gene>
    <name evidence="1" type="ORF">PROH_11675</name>
</gene>
<sequence length="79" mass="8347">MALEMGATCGDRITASPDPDDDALVFSHQGFVETAIVGLEQDSPAANDALVFEMTTGTVQRCVKLMNLLGSIRVDGDCD</sequence>
<evidence type="ECO:0000313" key="1">
    <source>
        <dbReference type="EMBL" id="KKJ00320.1"/>
    </source>
</evidence>
<evidence type="ECO:0000313" key="2">
    <source>
        <dbReference type="Proteomes" id="UP000034681"/>
    </source>
</evidence>
<organism evidence="1 2">
    <name type="scientific">Prochlorothrix hollandica PCC 9006 = CALU 1027</name>
    <dbReference type="NCBI Taxonomy" id="317619"/>
    <lineage>
        <taxon>Bacteria</taxon>
        <taxon>Bacillati</taxon>
        <taxon>Cyanobacteriota</taxon>
        <taxon>Cyanophyceae</taxon>
        <taxon>Prochlorotrichales</taxon>
        <taxon>Prochlorotrichaceae</taxon>
        <taxon>Prochlorothrix</taxon>
    </lineage>
</organism>
<accession>A0A0M2PVY5</accession>
<dbReference type="Proteomes" id="UP000034681">
    <property type="component" value="Unassembled WGS sequence"/>
</dbReference>
<reference evidence="1" key="1">
    <citation type="submission" date="2012-04" db="EMBL/GenBank/DDBJ databases">
        <authorList>
            <person name="Borisov I.G."/>
            <person name="Ivanikova N.V."/>
            <person name="Pinevich A.V."/>
        </authorList>
    </citation>
    <scope>NUCLEOTIDE SEQUENCE</scope>
    <source>
        <strain evidence="1">CALU 1027</strain>
    </source>
</reference>
<proteinExistence type="predicted"/>
<name>A0A0M2PVY5_PROHO</name>
<protein>
    <submittedName>
        <fullName evidence="1">Uncharacterized protein</fullName>
    </submittedName>
</protein>
<comment type="caution">
    <text evidence="1">The sequence shown here is derived from an EMBL/GenBank/DDBJ whole genome shotgun (WGS) entry which is preliminary data.</text>
</comment>